<evidence type="ECO:0000313" key="3">
    <source>
        <dbReference type="Proteomes" id="UP001630127"/>
    </source>
</evidence>
<feature type="compositionally biased region" description="Polar residues" evidence="1">
    <location>
        <begin position="9"/>
        <end position="28"/>
    </location>
</feature>
<name>A0ABD2ZB35_9GENT</name>
<dbReference type="AlphaFoldDB" id="A0ABD2ZB35"/>
<dbReference type="PANTHER" id="PTHR34222:SF91">
    <property type="match status" value="1"/>
</dbReference>
<dbReference type="Proteomes" id="UP001630127">
    <property type="component" value="Unassembled WGS sequence"/>
</dbReference>
<feature type="region of interest" description="Disordered" evidence="1">
    <location>
        <begin position="1"/>
        <end position="57"/>
    </location>
</feature>
<organism evidence="2 3">
    <name type="scientific">Cinchona calisaya</name>
    <dbReference type="NCBI Taxonomy" id="153742"/>
    <lineage>
        <taxon>Eukaryota</taxon>
        <taxon>Viridiplantae</taxon>
        <taxon>Streptophyta</taxon>
        <taxon>Embryophyta</taxon>
        <taxon>Tracheophyta</taxon>
        <taxon>Spermatophyta</taxon>
        <taxon>Magnoliopsida</taxon>
        <taxon>eudicotyledons</taxon>
        <taxon>Gunneridae</taxon>
        <taxon>Pentapetalae</taxon>
        <taxon>asterids</taxon>
        <taxon>lamiids</taxon>
        <taxon>Gentianales</taxon>
        <taxon>Rubiaceae</taxon>
        <taxon>Cinchonoideae</taxon>
        <taxon>Cinchoneae</taxon>
        <taxon>Cinchona</taxon>
    </lineage>
</organism>
<protein>
    <submittedName>
        <fullName evidence="2">Uncharacterized protein</fullName>
    </submittedName>
</protein>
<dbReference type="PANTHER" id="PTHR34222">
    <property type="entry name" value="GAG_PRE-INTEGRS DOMAIN-CONTAINING PROTEIN"/>
    <property type="match status" value="1"/>
</dbReference>
<keyword evidence="3" id="KW-1185">Reference proteome</keyword>
<proteinExistence type="predicted"/>
<comment type="caution">
    <text evidence="2">The sequence shown here is derived from an EMBL/GenBank/DDBJ whole genome shotgun (WGS) entry which is preliminary data.</text>
</comment>
<reference evidence="2 3" key="1">
    <citation type="submission" date="2024-11" db="EMBL/GenBank/DDBJ databases">
        <title>A near-complete genome assembly of Cinchona calisaya.</title>
        <authorList>
            <person name="Lian D.C."/>
            <person name="Zhao X.W."/>
            <person name="Wei L."/>
        </authorList>
    </citation>
    <scope>NUCLEOTIDE SEQUENCE [LARGE SCALE GENOMIC DNA]</scope>
    <source>
        <tissue evidence="2">Nenye</tissue>
    </source>
</reference>
<accession>A0ABD2ZB35</accession>
<dbReference type="EMBL" id="JBJUIK010000010">
    <property type="protein sequence ID" value="KAL3516304.1"/>
    <property type="molecule type" value="Genomic_DNA"/>
</dbReference>
<evidence type="ECO:0000313" key="2">
    <source>
        <dbReference type="EMBL" id="KAL3516304.1"/>
    </source>
</evidence>
<sequence length="156" mass="18054">MAASRERQLTATSREGSGSHGEPNQITSVKLAIDGRGKLGHQPGEVKKPEAGDPWMSKPLPVLREAFSEVRREEIRRKVMLKSDLDMKLAPENSSLATIRNEPESDKKKKPWCDHYKKHWHTWDTYWKIHRKPTNWKKKNTTNNRAFQATIEEQGQ</sequence>
<gene>
    <name evidence="2" type="ORF">ACH5RR_023206</name>
</gene>
<evidence type="ECO:0000256" key="1">
    <source>
        <dbReference type="SAM" id="MobiDB-lite"/>
    </source>
</evidence>